<keyword evidence="7" id="KW-0862">Zinc</keyword>
<keyword evidence="15" id="KW-1185">Reference proteome</keyword>
<evidence type="ECO:0000256" key="6">
    <source>
        <dbReference type="ARBA" id="ARBA00022771"/>
    </source>
</evidence>
<evidence type="ECO:0000256" key="7">
    <source>
        <dbReference type="ARBA" id="ARBA00022833"/>
    </source>
</evidence>
<dbReference type="InterPro" id="IPR031162">
    <property type="entry name" value="CBP_P300_HAT"/>
</dbReference>
<dbReference type="GO" id="GO:0000123">
    <property type="term" value="C:histone acetyltransferase complex"/>
    <property type="evidence" value="ECO:0007669"/>
    <property type="project" value="TreeGrafter"/>
</dbReference>
<dbReference type="InterPro" id="IPR013178">
    <property type="entry name" value="Histone_AcTrfase_Rtt109/CBP"/>
</dbReference>
<dbReference type="CDD" id="cd15489">
    <property type="entry name" value="PHD_SF"/>
    <property type="match status" value="1"/>
</dbReference>
<evidence type="ECO:0000256" key="5">
    <source>
        <dbReference type="ARBA" id="ARBA00022723"/>
    </source>
</evidence>
<keyword evidence="10" id="KW-0804">Transcription</keyword>
<dbReference type="PROSITE" id="PS51727">
    <property type="entry name" value="CBP_P300_HAT"/>
    <property type="match status" value="1"/>
</dbReference>
<dbReference type="AlphaFoldDB" id="A0A9N9WVJ2"/>
<evidence type="ECO:0000256" key="9">
    <source>
        <dbReference type="ARBA" id="ARBA00023015"/>
    </source>
</evidence>
<dbReference type="GO" id="GO:0005634">
    <property type="term" value="C:nucleus"/>
    <property type="evidence" value="ECO:0007669"/>
    <property type="project" value="UniProtKB-SubCell"/>
</dbReference>
<evidence type="ECO:0000256" key="2">
    <source>
        <dbReference type="ARBA" id="ARBA00004123"/>
    </source>
</evidence>
<evidence type="ECO:0000256" key="3">
    <source>
        <dbReference type="ARBA" id="ARBA00013184"/>
    </source>
</evidence>
<dbReference type="Proteomes" id="UP001153620">
    <property type="component" value="Chromosome 3"/>
</dbReference>
<evidence type="ECO:0000256" key="8">
    <source>
        <dbReference type="ARBA" id="ARBA00022853"/>
    </source>
</evidence>
<sequence>MALMVTNSLSCEERFFEDIIKQLKDQNVNLYRPQTKKAKKGKIFSLEVVEIMLRRRMYTTNYWKFIKDVHNSFKFIQKYFSKRTVLHRLALECQVQFNGLMDEFMNNRGYCCGTWHTRKSRQIQCSGDSKCYVKIKTEYFRLNSYTFCQKCFKKLPNTDILLNENITANKADFETCFHNEEESEDFISCTKCKKLFHERCVLHINQSEIPFYCQRCRIGEPELKIINISSEQIAKTECDTYIENFLRQHKIPNCDNIVVRLVSNVPTTFTINPVIAKYQDKNYGHEISYNNCVIFVFLKLSDGTEICFFGIYFQLYGNSNCPVPNKNSVYLSYIDSVKLCNMKDRTKTYQFILLGLFKYLKMKNFRRIFIWSCPPKRDVDYIFHEKPSDMKIPTMTRLGDWYKKLMKLAVDEHIAESFSGIKSYSESQNWEDINNIPYFESDLWPKRLENAITTAEKLLKKTPENIDVMDKILSLMKFQINGFDQQYFVLNLQTTSLRTINPSFPKNVICKWLSSRNNLVDMFFEHNLEYSNERLAKFSTSILLYRIIIDLRICIHCCKFTCSGLSTSLMCTNCSQRYRIGKMERSVWKLEINEVFIEDSNSFFKVSVPITPLLENQEQNLNVTKPSLKKKLIDRNDDFDCIVPSKKKKYGNRSASSEMFQKQFTPMETRSKKIDYKTRKQVKKNVVKKIKKFFI</sequence>
<dbReference type="InterPro" id="IPR011011">
    <property type="entry name" value="Znf_FYVE_PHD"/>
</dbReference>
<dbReference type="InterPro" id="IPR013083">
    <property type="entry name" value="Znf_RING/FYVE/PHD"/>
</dbReference>
<evidence type="ECO:0000259" key="13">
    <source>
        <dbReference type="PROSITE" id="PS51727"/>
    </source>
</evidence>
<evidence type="ECO:0000256" key="12">
    <source>
        <dbReference type="ARBA" id="ARBA00048017"/>
    </source>
</evidence>
<dbReference type="EC" id="2.3.1.48" evidence="3"/>
<evidence type="ECO:0000313" key="15">
    <source>
        <dbReference type="Proteomes" id="UP001153620"/>
    </source>
</evidence>
<keyword evidence="6" id="KW-0863">Zinc-finger</keyword>
<comment type="subcellular location">
    <subcellularLocation>
        <location evidence="2">Nucleus</location>
    </subcellularLocation>
</comment>
<dbReference type="Pfam" id="PF08214">
    <property type="entry name" value="HAT_KAT11"/>
    <property type="match status" value="1"/>
</dbReference>
<dbReference type="GO" id="GO:0004402">
    <property type="term" value="F:histone acetyltransferase activity"/>
    <property type="evidence" value="ECO:0007669"/>
    <property type="project" value="InterPro"/>
</dbReference>
<evidence type="ECO:0000256" key="11">
    <source>
        <dbReference type="ARBA" id="ARBA00023242"/>
    </source>
</evidence>
<keyword evidence="8" id="KW-0156">Chromatin regulator</keyword>
<dbReference type="OrthoDB" id="6514242at2759"/>
<keyword evidence="11" id="KW-0539">Nucleus</keyword>
<name>A0A9N9WVJ2_9DIPT</name>
<dbReference type="SMART" id="SM01250">
    <property type="entry name" value="KAT11"/>
    <property type="match status" value="1"/>
</dbReference>
<gene>
    <name evidence="14" type="ORF">CHIRRI_LOCUS10602</name>
</gene>
<dbReference type="GO" id="GO:0005667">
    <property type="term" value="C:transcription regulator complex"/>
    <property type="evidence" value="ECO:0007669"/>
    <property type="project" value="TreeGrafter"/>
</dbReference>
<protein>
    <recommendedName>
        <fullName evidence="3">histone acetyltransferase</fullName>
        <ecNumber evidence="3">2.3.1.48</ecNumber>
    </recommendedName>
</protein>
<feature type="domain" description="CBP/p300-type HAT" evidence="13">
    <location>
        <begin position="227"/>
        <end position="552"/>
    </location>
</feature>
<comment type="catalytic activity">
    <reaction evidence="12">
        <text>L-lysyl-[protein] + acetyl-CoA = N(6)-acetyl-L-lysyl-[protein] + CoA + H(+)</text>
        <dbReference type="Rhea" id="RHEA:45948"/>
        <dbReference type="Rhea" id="RHEA-COMP:9752"/>
        <dbReference type="Rhea" id="RHEA-COMP:10731"/>
        <dbReference type="ChEBI" id="CHEBI:15378"/>
        <dbReference type="ChEBI" id="CHEBI:29969"/>
        <dbReference type="ChEBI" id="CHEBI:57287"/>
        <dbReference type="ChEBI" id="CHEBI:57288"/>
        <dbReference type="ChEBI" id="CHEBI:61930"/>
        <dbReference type="EC" id="2.3.1.48"/>
    </reaction>
</comment>
<evidence type="ECO:0000256" key="4">
    <source>
        <dbReference type="ARBA" id="ARBA00022679"/>
    </source>
</evidence>
<dbReference type="GO" id="GO:0003713">
    <property type="term" value="F:transcription coactivator activity"/>
    <property type="evidence" value="ECO:0007669"/>
    <property type="project" value="TreeGrafter"/>
</dbReference>
<evidence type="ECO:0000256" key="1">
    <source>
        <dbReference type="ARBA" id="ARBA00002581"/>
    </source>
</evidence>
<dbReference type="Gene3D" id="3.30.40.10">
    <property type="entry name" value="Zinc/RING finger domain, C3HC4 (zinc finger)"/>
    <property type="match status" value="1"/>
</dbReference>
<comment type="function">
    <text evidence="1">Acetyltransferase enzyme. Acetylates histones, giving a specific tag for transcriptional activation.</text>
</comment>
<dbReference type="PROSITE" id="PS01359">
    <property type="entry name" value="ZF_PHD_1"/>
    <property type="match status" value="1"/>
</dbReference>
<dbReference type="InterPro" id="IPR019786">
    <property type="entry name" value="Zinc_finger_PHD-type_CS"/>
</dbReference>
<evidence type="ECO:0000256" key="10">
    <source>
        <dbReference type="ARBA" id="ARBA00023163"/>
    </source>
</evidence>
<dbReference type="GO" id="GO:0045944">
    <property type="term" value="P:positive regulation of transcription by RNA polymerase II"/>
    <property type="evidence" value="ECO:0007669"/>
    <property type="project" value="TreeGrafter"/>
</dbReference>
<proteinExistence type="predicted"/>
<evidence type="ECO:0000313" key="14">
    <source>
        <dbReference type="EMBL" id="CAG9807756.1"/>
    </source>
</evidence>
<dbReference type="EMBL" id="OU895879">
    <property type="protein sequence ID" value="CAG9807756.1"/>
    <property type="molecule type" value="Genomic_DNA"/>
</dbReference>
<dbReference type="PANTHER" id="PTHR13808:SF1">
    <property type="entry name" value="HISTONE ACETYLTRANSFERASE"/>
    <property type="match status" value="1"/>
</dbReference>
<organism evidence="14 15">
    <name type="scientific">Chironomus riparius</name>
    <dbReference type="NCBI Taxonomy" id="315576"/>
    <lineage>
        <taxon>Eukaryota</taxon>
        <taxon>Metazoa</taxon>
        <taxon>Ecdysozoa</taxon>
        <taxon>Arthropoda</taxon>
        <taxon>Hexapoda</taxon>
        <taxon>Insecta</taxon>
        <taxon>Pterygota</taxon>
        <taxon>Neoptera</taxon>
        <taxon>Endopterygota</taxon>
        <taxon>Diptera</taxon>
        <taxon>Nematocera</taxon>
        <taxon>Chironomoidea</taxon>
        <taxon>Chironomidae</taxon>
        <taxon>Chironominae</taxon>
        <taxon>Chironomus</taxon>
    </lineage>
</organism>
<keyword evidence="5" id="KW-0479">Metal-binding</keyword>
<keyword evidence="4" id="KW-0808">Transferase</keyword>
<keyword evidence="9" id="KW-0805">Transcription regulation</keyword>
<reference evidence="14" key="1">
    <citation type="submission" date="2022-01" db="EMBL/GenBank/DDBJ databases">
        <authorList>
            <person name="King R."/>
        </authorList>
    </citation>
    <scope>NUCLEOTIDE SEQUENCE</scope>
</reference>
<reference evidence="14" key="2">
    <citation type="submission" date="2022-10" db="EMBL/GenBank/DDBJ databases">
        <authorList>
            <consortium name="ENA_rothamsted_submissions"/>
            <consortium name="culmorum"/>
            <person name="King R."/>
        </authorList>
    </citation>
    <scope>NUCLEOTIDE SEQUENCE</scope>
</reference>
<dbReference type="GO" id="GO:0008270">
    <property type="term" value="F:zinc ion binding"/>
    <property type="evidence" value="ECO:0007669"/>
    <property type="project" value="UniProtKB-KW"/>
</dbReference>
<dbReference type="SUPFAM" id="SSF57903">
    <property type="entry name" value="FYVE/PHD zinc finger"/>
    <property type="match status" value="1"/>
</dbReference>
<dbReference type="PANTHER" id="PTHR13808">
    <property type="entry name" value="CBP/P300-RELATED"/>
    <property type="match status" value="1"/>
</dbReference>
<dbReference type="GO" id="GO:0031490">
    <property type="term" value="F:chromatin DNA binding"/>
    <property type="evidence" value="ECO:0007669"/>
    <property type="project" value="TreeGrafter"/>
</dbReference>
<accession>A0A9N9WVJ2</accession>